<dbReference type="STRING" id="716544.wcw_1312"/>
<proteinExistence type="predicted"/>
<name>D6YX03_WADCW</name>
<dbReference type="HOGENOM" id="CLU_446138_0_0_0"/>
<dbReference type="eggNOG" id="ENOG50341JR">
    <property type="taxonomic scope" value="Bacteria"/>
</dbReference>
<dbReference type="EMBL" id="CP001928">
    <property type="protein sequence ID" value="ADI38664.1"/>
    <property type="molecule type" value="Genomic_DNA"/>
</dbReference>
<dbReference type="Proteomes" id="UP000001505">
    <property type="component" value="Chromosome"/>
</dbReference>
<sequence length="570" mass="65309">MSFILSNIQAFSQALKNVPVICTFEGYWSSISPAVQQAQAMIGVDKHRLIKIAKVFAQCLDDLEKVPTSSGKTQEDLLACVDAAETIQLALEKTKSKRAVRWSRQLKSRVVAFQTRNQLSEKMAPGKELVDKVNALASEWKKNSHVREREGLDTLDIARLKKIEDNGAFIEQLTVDTDLRNRFFNWVLRDRIDPEPFIEFPATCQRLTQARLAHRIGFYGGGDLKVKDVEMPEGEMRRDLTLPMGEKEVSLLDDRLVVHLEKEYELTVGQVFEMFVNRQWEIGNIEYFKDGISNWNPKHLGPYDPNTKKYEQIDFAKESWWEHLPVVEELPVEEASRRYGLPLDGNQWAMVVRAAREQEDDTPIGVHGWLQVAIPINGKYRIFDFGKYSQEFPKTWYEYIDMTVNTVPAAIVYPDEAAFSMDRQHIWHAVMATAEEGQKLLSSIQGDVERAEDRNLAFQFLADNCVKWAWTKANEAAGDVKMPPEVVQMNFTDLRPTGVLGRFFNTIRLLPSKLQRVVLTIFVTLLGAWKGMRIKHLDGTAERVSLLSGVPWKEGGKLFCPIQLFHFKNK</sequence>
<dbReference type="AlphaFoldDB" id="D6YX03"/>
<dbReference type="KEGG" id="wch:wcw_1312"/>
<organism evidence="1 2">
    <name type="scientific">Waddlia chondrophila (strain ATCC VR-1470 / WSU 86-1044)</name>
    <dbReference type="NCBI Taxonomy" id="716544"/>
    <lineage>
        <taxon>Bacteria</taxon>
        <taxon>Pseudomonadati</taxon>
        <taxon>Chlamydiota</taxon>
        <taxon>Chlamydiia</taxon>
        <taxon>Parachlamydiales</taxon>
        <taxon>Waddliaceae</taxon>
        <taxon>Waddlia</taxon>
    </lineage>
</organism>
<reference evidence="1 2" key="1">
    <citation type="journal article" date="2010" name="PLoS ONE">
        <title>The Waddlia genome: a window into chlamydial biology.</title>
        <authorList>
            <person name="Bertelli C."/>
            <person name="Collyn F."/>
            <person name="Croxatto A."/>
            <person name="Ruckert C."/>
            <person name="Polkinghorne A."/>
            <person name="Kebbi-Beghdadi C."/>
            <person name="Goesmann A."/>
            <person name="Vaughan L."/>
            <person name="Greub G."/>
        </authorList>
    </citation>
    <scope>NUCLEOTIDE SEQUENCE [LARGE SCALE GENOMIC DNA]</scope>
    <source>
        <strain evidence="2">ATCC VR-1470 / WSU 86-1044</strain>
    </source>
</reference>
<evidence type="ECO:0000313" key="2">
    <source>
        <dbReference type="Proteomes" id="UP000001505"/>
    </source>
</evidence>
<dbReference type="RefSeq" id="WP_013182375.1">
    <property type="nucleotide sequence ID" value="NC_014225.1"/>
</dbReference>
<dbReference type="OrthoDB" id="20715at2"/>
<accession>D6YX03</accession>
<keyword evidence="2" id="KW-1185">Reference proteome</keyword>
<evidence type="ECO:0000313" key="1">
    <source>
        <dbReference type="EMBL" id="ADI38664.1"/>
    </source>
</evidence>
<gene>
    <name evidence="1" type="ordered locus">wcw_1312</name>
</gene>
<protein>
    <submittedName>
        <fullName evidence="1">Uncharacterized protein</fullName>
    </submittedName>
</protein>